<dbReference type="PANTHER" id="PTHR12333">
    <property type="entry name" value="COMM DOMAIN CONTAINING PROTEIN 10"/>
    <property type="match status" value="1"/>
</dbReference>
<dbReference type="OMA" id="FVEFNHK"/>
<dbReference type="Proteomes" id="UP000019132">
    <property type="component" value="Unassembled WGS sequence"/>
</dbReference>
<dbReference type="eggNOG" id="ENOG502S7BS">
    <property type="taxonomic scope" value="Eukaryota"/>
</dbReference>
<feature type="domain" description="COMM" evidence="1">
    <location>
        <begin position="128"/>
        <end position="206"/>
    </location>
</feature>
<proteinExistence type="predicted"/>
<name>K3X702_GLOUD</name>
<dbReference type="HOGENOM" id="CLU_121684_0_0_1"/>
<dbReference type="VEuPathDB" id="FungiDB:PYU1_G012974"/>
<dbReference type="EMBL" id="GL376570">
    <property type="status" value="NOT_ANNOTATED_CDS"/>
    <property type="molecule type" value="Genomic_DNA"/>
</dbReference>
<dbReference type="AlphaFoldDB" id="K3X702"/>
<dbReference type="STRING" id="431595.K3X702"/>
<dbReference type="Pfam" id="PF07258">
    <property type="entry name" value="COMM_domain"/>
    <property type="match status" value="1"/>
</dbReference>
<evidence type="ECO:0000259" key="1">
    <source>
        <dbReference type="PROSITE" id="PS51269"/>
    </source>
</evidence>
<evidence type="ECO:0000313" key="3">
    <source>
        <dbReference type="Proteomes" id="UP000019132"/>
    </source>
</evidence>
<accession>K3X702</accession>
<dbReference type="InterPro" id="IPR017920">
    <property type="entry name" value="COMM"/>
</dbReference>
<sequence length="210" mass="23476">MTAAEPSTASILNRVARDKLPHVLTHILDKLTTNDAEVFSAQETQQLQEMLSFSQDDIDTMVALVQDVFLDAARFCKVNRYALLTCERVDSDVVAMLEKAWRKKGKALLASEPFANGKHPMDVAELLVLRATEWRLHLEMGQSKLRGRTTPTALFQLELAAAAANTKSDEAVGQKNEKVDLEMNHDELRAFFHELNAIQAHLDRQAHAAV</sequence>
<dbReference type="InParanoid" id="K3X702"/>
<reference evidence="3" key="1">
    <citation type="journal article" date="2010" name="Genome Biol.">
        <title>Genome sequence of the necrotrophic plant pathogen Pythium ultimum reveals original pathogenicity mechanisms and effector repertoire.</title>
        <authorList>
            <person name="Levesque C.A."/>
            <person name="Brouwer H."/>
            <person name="Cano L."/>
            <person name="Hamilton J.P."/>
            <person name="Holt C."/>
            <person name="Huitema E."/>
            <person name="Raffaele S."/>
            <person name="Robideau G.P."/>
            <person name="Thines M."/>
            <person name="Win J."/>
            <person name="Zerillo M.M."/>
            <person name="Beakes G.W."/>
            <person name="Boore J.L."/>
            <person name="Busam D."/>
            <person name="Dumas B."/>
            <person name="Ferriera S."/>
            <person name="Fuerstenberg S.I."/>
            <person name="Gachon C.M."/>
            <person name="Gaulin E."/>
            <person name="Govers F."/>
            <person name="Grenville-Briggs L."/>
            <person name="Horner N."/>
            <person name="Hostetler J."/>
            <person name="Jiang R.H."/>
            <person name="Johnson J."/>
            <person name="Krajaejun T."/>
            <person name="Lin H."/>
            <person name="Meijer H.J."/>
            <person name="Moore B."/>
            <person name="Morris P."/>
            <person name="Phuntmart V."/>
            <person name="Puiu D."/>
            <person name="Shetty J."/>
            <person name="Stajich J.E."/>
            <person name="Tripathy S."/>
            <person name="Wawra S."/>
            <person name="van West P."/>
            <person name="Whitty B.R."/>
            <person name="Coutinho P.M."/>
            <person name="Henrissat B."/>
            <person name="Martin F."/>
            <person name="Thomas P.D."/>
            <person name="Tyler B.M."/>
            <person name="De Vries R.P."/>
            <person name="Kamoun S."/>
            <person name="Yandell M."/>
            <person name="Tisserat N."/>
            <person name="Buell C.R."/>
        </authorList>
    </citation>
    <scope>NUCLEOTIDE SEQUENCE</scope>
    <source>
        <strain evidence="3">DAOM:BR144</strain>
    </source>
</reference>
<dbReference type="InterPro" id="IPR037361">
    <property type="entry name" value="COMMD10"/>
</dbReference>
<reference evidence="2" key="3">
    <citation type="submission" date="2015-02" db="UniProtKB">
        <authorList>
            <consortium name="EnsemblProtists"/>
        </authorList>
    </citation>
    <scope>IDENTIFICATION</scope>
    <source>
        <strain evidence="2">DAOM BR144</strain>
    </source>
</reference>
<reference evidence="3" key="2">
    <citation type="submission" date="2010-04" db="EMBL/GenBank/DDBJ databases">
        <authorList>
            <person name="Buell R."/>
            <person name="Hamilton J."/>
            <person name="Hostetler J."/>
        </authorList>
    </citation>
    <scope>NUCLEOTIDE SEQUENCE [LARGE SCALE GENOMIC DNA]</scope>
    <source>
        <strain evidence="3">DAOM:BR144</strain>
    </source>
</reference>
<evidence type="ECO:0000313" key="2">
    <source>
        <dbReference type="EnsemblProtists" id="PYU1_T013001"/>
    </source>
</evidence>
<dbReference type="PANTHER" id="PTHR12333:SF0">
    <property type="entry name" value="COMM DOMAIN-CONTAINING PROTEIN 10"/>
    <property type="match status" value="1"/>
</dbReference>
<dbReference type="EnsemblProtists" id="PYU1_T013001">
    <property type="protein sequence ID" value="PYU1_T013001"/>
    <property type="gene ID" value="PYU1_G012974"/>
</dbReference>
<protein>
    <recommendedName>
        <fullName evidence="1">COMM domain-containing protein</fullName>
    </recommendedName>
</protein>
<organism evidence="2 3">
    <name type="scientific">Globisporangium ultimum (strain ATCC 200006 / CBS 805.95 / DAOM BR144)</name>
    <name type="common">Pythium ultimum</name>
    <dbReference type="NCBI Taxonomy" id="431595"/>
    <lineage>
        <taxon>Eukaryota</taxon>
        <taxon>Sar</taxon>
        <taxon>Stramenopiles</taxon>
        <taxon>Oomycota</taxon>
        <taxon>Peronosporomycetes</taxon>
        <taxon>Pythiales</taxon>
        <taxon>Pythiaceae</taxon>
        <taxon>Globisporangium</taxon>
    </lineage>
</organism>
<keyword evidence="3" id="KW-1185">Reference proteome</keyword>
<dbReference type="PROSITE" id="PS51269">
    <property type="entry name" value="COMM"/>
    <property type="match status" value="1"/>
</dbReference>